<dbReference type="GO" id="GO:0043565">
    <property type="term" value="F:sequence-specific DNA binding"/>
    <property type="evidence" value="ECO:0007669"/>
    <property type="project" value="InterPro"/>
</dbReference>
<evidence type="ECO:0008006" key="3">
    <source>
        <dbReference type="Google" id="ProtNLM"/>
    </source>
</evidence>
<dbReference type="KEGG" id="mrub:DEO27_026715"/>
<reference evidence="1" key="1">
    <citation type="submission" date="2019-08" db="EMBL/GenBank/DDBJ databases">
        <title>Comparative genome analysis confer to the adaptation heavy metal polluted environment.</title>
        <authorList>
            <person name="Li Y."/>
        </authorList>
    </citation>
    <scope>NUCLEOTIDE SEQUENCE [LARGE SCALE GENOMIC DNA]</scope>
    <source>
        <strain evidence="1">P1</strain>
    </source>
</reference>
<dbReference type="Proteomes" id="UP000251402">
    <property type="component" value="Chromosome"/>
</dbReference>
<dbReference type="InterPro" id="IPR010921">
    <property type="entry name" value="Trp_repressor/repl_initiator"/>
</dbReference>
<dbReference type="SUPFAM" id="SSF48295">
    <property type="entry name" value="TrpR-like"/>
    <property type="match status" value="1"/>
</dbReference>
<sequence>MDRKIKRVIDGVAKHYPMRKERMLQKQSGNGEPAMARYMAYKMLSEQGIANTEIAISFEMKVENVTKALKRFDDWLTIYPELKKKYELIKAHTLK</sequence>
<keyword evidence="2" id="KW-1185">Reference proteome</keyword>
<name>A0A5C1I668_9SPHI</name>
<evidence type="ECO:0000313" key="1">
    <source>
        <dbReference type="EMBL" id="QEM13449.1"/>
    </source>
</evidence>
<gene>
    <name evidence="1" type="ORF">DEO27_026715</name>
</gene>
<dbReference type="RefSeq" id="WP_112574820.1">
    <property type="nucleotide sequence ID" value="NZ_CP043450.1"/>
</dbReference>
<dbReference type="AlphaFoldDB" id="A0A5C1I668"/>
<proteinExistence type="predicted"/>
<protein>
    <recommendedName>
        <fullName evidence="3">Chromosomal replication initiator DnaA C-terminal domain-containing protein</fullName>
    </recommendedName>
</protein>
<dbReference type="EMBL" id="CP043450">
    <property type="protein sequence ID" value="QEM13449.1"/>
    <property type="molecule type" value="Genomic_DNA"/>
</dbReference>
<evidence type="ECO:0000313" key="2">
    <source>
        <dbReference type="Proteomes" id="UP000251402"/>
    </source>
</evidence>
<dbReference type="Gene3D" id="1.10.1750.10">
    <property type="match status" value="1"/>
</dbReference>
<accession>A0A5C1I668</accession>
<organism evidence="1 2">
    <name type="scientific">Mucilaginibacter rubeus</name>
    <dbReference type="NCBI Taxonomy" id="2027860"/>
    <lineage>
        <taxon>Bacteria</taxon>
        <taxon>Pseudomonadati</taxon>
        <taxon>Bacteroidota</taxon>
        <taxon>Sphingobacteriia</taxon>
        <taxon>Sphingobacteriales</taxon>
        <taxon>Sphingobacteriaceae</taxon>
        <taxon>Mucilaginibacter</taxon>
    </lineage>
</organism>